<dbReference type="InterPro" id="IPR000873">
    <property type="entry name" value="AMP-dep_synth/lig_dom"/>
</dbReference>
<keyword evidence="6 22" id="KW-0812">Transmembrane</keyword>
<keyword evidence="8" id="KW-0443">Lipid metabolism</keyword>
<reference evidence="25" key="2">
    <citation type="journal article" date="2023" name="Science">
        <title>Genomic signatures of disease resistance in endangered staghorn corals.</title>
        <authorList>
            <person name="Vollmer S.V."/>
            <person name="Selwyn J.D."/>
            <person name="Despard B.A."/>
            <person name="Roesel C.L."/>
        </authorList>
    </citation>
    <scope>NUCLEOTIDE SEQUENCE</scope>
    <source>
        <strain evidence="25">K2</strain>
    </source>
</reference>
<evidence type="ECO:0000256" key="21">
    <source>
        <dbReference type="ARBA" id="ARBA00078285"/>
    </source>
</evidence>
<dbReference type="GO" id="GO:0005324">
    <property type="term" value="F:long-chain fatty acid transmembrane transporter activity"/>
    <property type="evidence" value="ECO:0007669"/>
    <property type="project" value="TreeGrafter"/>
</dbReference>
<keyword evidence="7" id="KW-0547">Nucleotide-binding</keyword>
<feature type="transmembrane region" description="Helical" evidence="22">
    <location>
        <begin position="10"/>
        <end position="27"/>
    </location>
</feature>
<dbReference type="GO" id="GO:0005789">
    <property type="term" value="C:endoplasmic reticulum membrane"/>
    <property type="evidence" value="ECO:0007669"/>
    <property type="project" value="TreeGrafter"/>
</dbReference>
<dbReference type="InterPro" id="IPR045851">
    <property type="entry name" value="AMP-bd_C_sf"/>
</dbReference>
<dbReference type="InterPro" id="IPR042099">
    <property type="entry name" value="ANL_N_sf"/>
</dbReference>
<dbReference type="GO" id="GO:0004467">
    <property type="term" value="F:long-chain fatty acid-CoA ligase activity"/>
    <property type="evidence" value="ECO:0007669"/>
    <property type="project" value="UniProtKB-EC"/>
</dbReference>
<evidence type="ECO:0000256" key="20">
    <source>
        <dbReference type="ARBA" id="ARBA00068795"/>
    </source>
</evidence>
<comment type="catalytic activity">
    <reaction evidence="18">
        <text>tetracosanoate + ATP + CoA = tetracosanoyl-CoA + AMP + diphosphate</text>
        <dbReference type="Rhea" id="RHEA:33639"/>
        <dbReference type="ChEBI" id="CHEBI:30616"/>
        <dbReference type="ChEBI" id="CHEBI:31014"/>
        <dbReference type="ChEBI" id="CHEBI:33019"/>
        <dbReference type="ChEBI" id="CHEBI:57287"/>
        <dbReference type="ChEBI" id="CHEBI:65052"/>
        <dbReference type="ChEBI" id="CHEBI:456215"/>
    </reaction>
    <physiologicalReaction direction="left-to-right" evidence="18">
        <dbReference type="Rhea" id="RHEA:33640"/>
    </physiologicalReaction>
</comment>
<dbReference type="GO" id="GO:0005524">
    <property type="term" value="F:ATP binding"/>
    <property type="evidence" value="ECO:0007669"/>
    <property type="project" value="UniProtKB-KW"/>
</dbReference>
<evidence type="ECO:0000256" key="7">
    <source>
        <dbReference type="ARBA" id="ARBA00022741"/>
    </source>
</evidence>
<keyword evidence="11" id="KW-0445">Lipid transport</keyword>
<dbReference type="FunFam" id="3.40.50.12780:FF:000019">
    <property type="entry name" value="Long-chain fatty acid transporter"/>
    <property type="match status" value="1"/>
</dbReference>
<dbReference type="Proteomes" id="UP001249851">
    <property type="component" value="Unassembled WGS sequence"/>
</dbReference>
<protein>
    <recommendedName>
        <fullName evidence="20">Very long-chain fatty acid transport protein</fullName>
        <ecNumber evidence="14">6.2.1.3</ecNumber>
    </recommendedName>
    <alternativeName>
        <fullName evidence="16">Long-chain-fatty-acid--CoA ligase</fullName>
    </alternativeName>
    <alternativeName>
        <fullName evidence="21">Very-long-chain acyl-CoA synthetase</fullName>
    </alternativeName>
</protein>
<evidence type="ECO:0000256" key="22">
    <source>
        <dbReference type="SAM" id="Phobius"/>
    </source>
</evidence>
<dbReference type="InterPro" id="IPR025110">
    <property type="entry name" value="AMP-bd_C"/>
</dbReference>
<evidence type="ECO:0000256" key="17">
    <source>
        <dbReference type="ARBA" id="ARBA00046271"/>
    </source>
</evidence>
<keyword evidence="26" id="KW-1185">Reference proteome</keyword>
<evidence type="ECO:0000256" key="15">
    <source>
        <dbReference type="ARBA" id="ARBA00036527"/>
    </source>
</evidence>
<evidence type="ECO:0000256" key="13">
    <source>
        <dbReference type="ARBA" id="ARBA00023140"/>
    </source>
</evidence>
<keyword evidence="4" id="KW-1003">Cell membrane</keyword>
<evidence type="ECO:0000256" key="16">
    <source>
        <dbReference type="ARBA" id="ARBA00041297"/>
    </source>
</evidence>
<evidence type="ECO:0000256" key="4">
    <source>
        <dbReference type="ARBA" id="ARBA00022475"/>
    </source>
</evidence>
<keyword evidence="13" id="KW-0576">Peroxisome</keyword>
<keyword evidence="10 22" id="KW-1133">Transmembrane helix</keyword>
<dbReference type="NCBIfam" id="NF006134">
    <property type="entry name" value="PRK08279.1"/>
    <property type="match status" value="1"/>
</dbReference>
<comment type="subcellular location">
    <subcellularLocation>
        <location evidence="1">Cell membrane</location>
        <topology evidence="1">Multi-pass membrane protein</topology>
    </subcellularLocation>
    <subcellularLocation>
        <location evidence="17">Peroxisome membrane</location>
    </subcellularLocation>
</comment>
<evidence type="ECO:0000313" key="25">
    <source>
        <dbReference type="EMBL" id="KAK2565982.1"/>
    </source>
</evidence>
<dbReference type="PANTHER" id="PTHR43107:SF15">
    <property type="entry name" value="FATTY ACID TRANSPORT PROTEIN 3, ISOFORM A"/>
    <property type="match status" value="1"/>
</dbReference>
<evidence type="ECO:0000256" key="19">
    <source>
        <dbReference type="ARBA" id="ARBA00060276"/>
    </source>
</evidence>
<dbReference type="EMBL" id="JARQWQ010000018">
    <property type="protein sequence ID" value="KAK2565982.1"/>
    <property type="molecule type" value="Genomic_DNA"/>
</dbReference>
<keyword evidence="5" id="KW-0436">Ligase</keyword>
<evidence type="ECO:0000256" key="2">
    <source>
        <dbReference type="ARBA" id="ARBA00006432"/>
    </source>
</evidence>
<dbReference type="Pfam" id="PF00501">
    <property type="entry name" value="AMP-binding"/>
    <property type="match status" value="1"/>
</dbReference>
<evidence type="ECO:0000313" key="26">
    <source>
        <dbReference type="Proteomes" id="UP001249851"/>
    </source>
</evidence>
<dbReference type="GO" id="GO:0005778">
    <property type="term" value="C:peroxisomal membrane"/>
    <property type="evidence" value="ECO:0007669"/>
    <property type="project" value="UniProtKB-SubCell"/>
</dbReference>
<evidence type="ECO:0000256" key="9">
    <source>
        <dbReference type="ARBA" id="ARBA00022840"/>
    </source>
</evidence>
<dbReference type="PROSITE" id="PS00455">
    <property type="entry name" value="AMP_BINDING"/>
    <property type="match status" value="1"/>
</dbReference>
<feature type="domain" description="AMP-binding enzyme C-terminal" evidence="24">
    <location>
        <begin position="526"/>
        <end position="601"/>
    </location>
</feature>
<evidence type="ECO:0000256" key="12">
    <source>
        <dbReference type="ARBA" id="ARBA00023136"/>
    </source>
</evidence>
<evidence type="ECO:0000256" key="14">
    <source>
        <dbReference type="ARBA" id="ARBA00026121"/>
    </source>
</evidence>
<evidence type="ECO:0000256" key="11">
    <source>
        <dbReference type="ARBA" id="ARBA00023055"/>
    </source>
</evidence>
<evidence type="ECO:0000256" key="10">
    <source>
        <dbReference type="ARBA" id="ARBA00022989"/>
    </source>
</evidence>
<dbReference type="Gene3D" id="3.30.300.30">
    <property type="match status" value="1"/>
</dbReference>
<dbReference type="EC" id="6.2.1.3" evidence="14"/>
<dbReference type="SUPFAM" id="SSF56801">
    <property type="entry name" value="Acetyl-CoA synthetase-like"/>
    <property type="match status" value="1"/>
</dbReference>
<dbReference type="InterPro" id="IPR020845">
    <property type="entry name" value="AMP-binding_CS"/>
</dbReference>
<dbReference type="GO" id="GO:0044539">
    <property type="term" value="P:long-chain fatty acid import into cell"/>
    <property type="evidence" value="ECO:0007669"/>
    <property type="project" value="TreeGrafter"/>
</dbReference>
<evidence type="ECO:0000256" key="3">
    <source>
        <dbReference type="ARBA" id="ARBA00022448"/>
    </source>
</evidence>
<comment type="similarity">
    <text evidence="2">Belongs to the ATP-dependent AMP-binding enzyme family.</text>
</comment>
<evidence type="ECO:0000256" key="1">
    <source>
        <dbReference type="ARBA" id="ARBA00004651"/>
    </source>
</evidence>
<comment type="function">
    <text evidence="19">Acyl-CoA synthetase required for both the import of long chain fatty acids (LCFAs) (C14-C18) and the activation very long chain fatty acids (VLCFAs) (C20-C26) by esterification of the fatty acids into metabolically active CoA-thioesters for subsequent degradation or incorporation into phospholipids. The transport and fatty acyl-CoA synthetase activities are genetically separable and are thus independent activities. Esterifies VLCFAs in the peroxisome matrix. The VLCFAs are actively transported into peroxisomes by a PXA1-PXA2 heterodimeric transporter in the peroxisomal membrane.</text>
</comment>
<dbReference type="PANTHER" id="PTHR43107">
    <property type="entry name" value="LONG-CHAIN FATTY ACID TRANSPORT PROTEIN"/>
    <property type="match status" value="1"/>
</dbReference>
<keyword evidence="8" id="KW-0276">Fatty acid metabolism</keyword>
<dbReference type="Gene3D" id="3.40.50.12780">
    <property type="entry name" value="N-terminal domain of ligase-like"/>
    <property type="match status" value="1"/>
</dbReference>
<dbReference type="Pfam" id="PF13193">
    <property type="entry name" value="AMP-binding_C"/>
    <property type="match status" value="1"/>
</dbReference>
<evidence type="ECO:0000256" key="5">
    <source>
        <dbReference type="ARBA" id="ARBA00022598"/>
    </source>
</evidence>
<dbReference type="GO" id="GO:0005886">
    <property type="term" value="C:plasma membrane"/>
    <property type="evidence" value="ECO:0007669"/>
    <property type="project" value="UniProtKB-SubCell"/>
</dbReference>
<reference evidence="25" key="1">
    <citation type="journal article" date="2023" name="G3 (Bethesda)">
        <title>Whole genome assembly and annotation of the endangered Caribbean coral Acropora cervicornis.</title>
        <authorList>
            <person name="Selwyn J.D."/>
            <person name="Vollmer S.V."/>
        </authorList>
    </citation>
    <scope>NUCLEOTIDE SEQUENCE</scope>
    <source>
        <strain evidence="25">K2</strain>
    </source>
</reference>
<evidence type="ECO:0000259" key="24">
    <source>
        <dbReference type="Pfam" id="PF13193"/>
    </source>
</evidence>
<keyword evidence="3" id="KW-0813">Transport</keyword>
<accession>A0AAD9V9K7</accession>
<feature type="domain" description="AMP-dependent synthetase/ligase" evidence="23">
    <location>
        <begin position="92"/>
        <end position="447"/>
    </location>
</feature>
<name>A0AAD9V9K7_ACRCE</name>
<sequence>MLRFRGHMKLYIWIPVASALAAIVWYLELPLVVLPGLLFVTFLASGGRTFPKVFLRTFYRDLIGSFRYANLIFHTVRHSRKNRTIADIFQLTTAKHPQKVAIKFEEQTWTFQEVENYSNKVANHFKSQGYQKGDVVALILENSPEFICLWLGLSKLGVVTALINTNLRLDSLWYCISVANTKAIIFGSNLSGAVREIQRRIPDIVQLYALGISSPTVNWAFNLDKCIEECSAEIPVCSHYKSFEDVMLYIYTSGTTGMPKAAIITCARFFRYAYGAMCAVAIHHNDVIYCSLPLYHSAGGILGVGQCLLSGCTLVLRQKFSASKFWDDCVKSKATVIQYIGELCRYLLAQPHHPSEKQHFVRLALGNGLRPQIWEEFQTRFGIKQIGEFYGSTEGTASIINTDNTPGACGFVSEIAPSLHPVVIVKVDPDTGELVRGPNGLAVKTKAGEVGQIIGRSFKGDPSWRFDGYLNPVETLKKIGHDVLRKGDTTFLSGDLVVRDEYGYIYFHDRTGDTFRWHGENVSTTEVESVISKALGLRDVVVYGVTVPGTEGRAGMAAVVDPESKISFETLAQSLKQLLPSYAIPVFLRIVHKVEVTGTFKLQKSTLKKEGFDIGIIEDKLFYFDPKAIMYFALDESKYEKIIRGEIRM</sequence>
<evidence type="ECO:0000256" key="8">
    <source>
        <dbReference type="ARBA" id="ARBA00022832"/>
    </source>
</evidence>
<evidence type="ECO:0000256" key="18">
    <source>
        <dbReference type="ARBA" id="ARBA00048666"/>
    </source>
</evidence>
<comment type="caution">
    <text evidence="25">The sequence shown here is derived from an EMBL/GenBank/DDBJ whole genome shotgun (WGS) entry which is preliminary data.</text>
</comment>
<keyword evidence="12 22" id="KW-0472">Membrane</keyword>
<dbReference type="FunFam" id="3.30.300.30:FF:000002">
    <property type="entry name" value="Long-chain fatty acid transport protein 1"/>
    <property type="match status" value="1"/>
</dbReference>
<comment type="catalytic activity">
    <reaction evidence="15">
        <text>a very long-chain fatty acid + ATP + CoA = a very long-chain fatty acyl-CoA + AMP + diphosphate</text>
        <dbReference type="Rhea" id="RHEA:54536"/>
        <dbReference type="ChEBI" id="CHEBI:30616"/>
        <dbReference type="ChEBI" id="CHEBI:33019"/>
        <dbReference type="ChEBI" id="CHEBI:57287"/>
        <dbReference type="ChEBI" id="CHEBI:58950"/>
        <dbReference type="ChEBI" id="CHEBI:138261"/>
        <dbReference type="ChEBI" id="CHEBI:456215"/>
    </reaction>
    <physiologicalReaction direction="left-to-right" evidence="15">
        <dbReference type="Rhea" id="RHEA:54537"/>
    </physiologicalReaction>
</comment>
<evidence type="ECO:0000256" key="6">
    <source>
        <dbReference type="ARBA" id="ARBA00022692"/>
    </source>
</evidence>
<keyword evidence="9" id="KW-0067">ATP-binding</keyword>
<dbReference type="AlphaFoldDB" id="A0AAD9V9K7"/>
<evidence type="ECO:0000259" key="23">
    <source>
        <dbReference type="Pfam" id="PF00501"/>
    </source>
</evidence>
<organism evidence="25 26">
    <name type="scientific">Acropora cervicornis</name>
    <name type="common">Staghorn coral</name>
    <dbReference type="NCBI Taxonomy" id="6130"/>
    <lineage>
        <taxon>Eukaryota</taxon>
        <taxon>Metazoa</taxon>
        <taxon>Cnidaria</taxon>
        <taxon>Anthozoa</taxon>
        <taxon>Hexacorallia</taxon>
        <taxon>Scleractinia</taxon>
        <taxon>Astrocoeniina</taxon>
        <taxon>Acroporidae</taxon>
        <taxon>Acropora</taxon>
    </lineage>
</organism>
<gene>
    <name evidence="25" type="ORF">P5673_010300</name>
</gene>
<proteinExistence type="inferred from homology"/>